<accession>A0A6I2ML63</accession>
<dbReference type="Proteomes" id="UP000443153">
    <property type="component" value="Unassembled WGS sequence"/>
</dbReference>
<dbReference type="EMBL" id="WKJH01000002">
    <property type="protein sequence ID" value="MRX63517.1"/>
    <property type="molecule type" value="Genomic_DNA"/>
</dbReference>
<reference evidence="1 2" key="1">
    <citation type="submission" date="2019-11" db="EMBL/GenBank/DDBJ databases">
        <title>Maribacter lutea sp. nov., a marine bacterium isolated from intertidal sand.</title>
        <authorList>
            <person name="Liu A."/>
        </authorList>
    </citation>
    <scope>NUCLEOTIDE SEQUENCE [LARGE SCALE GENOMIC DNA]</scope>
    <source>
        <strain evidence="1 2">RZ05</strain>
    </source>
</reference>
<dbReference type="OrthoDB" id="1177316at2"/>
<organism evidence="1 2">
    <name type="scientific">Maribacter luteus</name>
    <dbReference type="NCBI Taxonomy" id="2594478"/>
    <lineage>
        <taxon>Bacteria</taxon>
        <taxon>Pseudomonadati</taxon>
        <taxon>Bacteroidota</taxon>
        <taxon>Flavobacteriia</taxon>
        <taxon>Flavobacteriales</taxon>
        <taxon>Flavobacteriaceae</taxon>
        <taxon>Maribacter</taxon>
    </lineage>
</organism>
<sequence>MKISLRNIFIILLGVGLFSCEQDRLEPELEAAEGGGTLTSYMAYTISSVDVDSDVYGRVVFWNEPTLSQTFIQVSLYNTPDSEMLPVSILNGAIGDESSVSFSTYDVDGSTGELGESKFYVVTDDSFYDSLMTLDAHINIYDSTGTILAAGDIGSNADPVESN</sequence>
<evidence type="ECO:0008006" key="3">
    <source>
        <dbReference type="Google" id="ProtNLM"/>
    </source>
</evidence>
<name>A0A6I2ML63_9FLAO</name>
<comment type="caution">
    <text evidence="1">The sequence shown here is derived from an EMBL/GenBank/DDBJ whole genome shotgun (WGS) entry which is preliminary data.</text>
</comment>
<evidence type="ECO:0000313" key="1">
    <source>
        <dbReference type="EMBL" id="MRX63517.1"/>
    </source>
</evidence>
<evidence type="ECO:0000313" key="2">
    <source>
        <dbReference type="Proteomes" id="UP000443153"/>
    </source>
</evidence>
<protein>
    <recommendedName>
        <fullName evidence="3">CHRD domain-containing protein</fullName>
    </recommendedName>
</protein>
<gene>
    <name evidence="1" type="ORF">GJ691_04980</name>
</gene>
<proteinExistence type="predicted"/>
<dbReference type="PROSITE" id="PS51257">
    <property type="entry name" value="PROKAR_LIPOPROTEIN"/>
    <property type="match status" value="1"/>
</dbReference>
<dbReference type="RefSeq" id="WP_154364397.1">
    <property type="nucleotide sequence ID" value="NZ_CANMYZ010000004.1"/>
</dbReference>
<dbReference type="AlphaFoldDB" id="A0A6I2ML63"/>
<keyword evidence="2" id="KW-1185">Reference proteome</keyword>